<dbReference type="PANTHER" id="PTHR13696">
    <property type="entry name" value="P-LOOP CONTAINING NUCLEOSIDE TRIPHOSPHATE HYDROLASE"/>
    <property type="match status" value="1"/>
</dbReference>
<proteinExistence type="predicted"/>
<evidence type="ECO:0000313" key="3">
    <source>
        <dbReference type="Proteomes" id="UP001324634"/>
    </source>
</evidence>
<accession>A0AAX4HKV3</accession>
<dbReference type="SUPFAM" id="SSF52540">
    <property type="entry name" value="P-loop containing nucleoside triphosphate hydrolases"/>
    <property type="match status" value="1"/>
</dbReference>
<dbReference type="InterPro" id="IPR025669">
    <property type="entry name" value="AAA_dom"/>
</dbReference>
<sequence>MFSFFKANPAPTANQARIIALMNQKGGVGKTTMAFNLAHAFAHQGKKVLCIDMDPQANFSSLFDIPTSDDRKNIHHLLINSVKELKALHTSTFLNDVIIKTNENIDLIPSGQELSGFELTVAGINAPRQLILKKFIEKFELRSQYDVIIIDGPPTLGLLVVNILCATDGVLYPFVPDRFSEQGLKNIQQVVADIAEMEITSTPKNLGYIPNLFDTRRKQASTDLEHIRETLGEATMHEAFTNKVQFGKSLAQRKSVFHFKSNDFKDLQRQFVSMTEAVSKELN</sequence>
<protein>
    <submittedName>
        <fullName evidence="2">AAA family ATPase</fullName>
    </submittedName>
</protein>
<name>A0AAX4HKV3_9BACT</name>
<evidence type="ECO:0000313" key="2">
    <source>
        <dbReference type="EMBL" id="WPU63898.1"/>
    </source>
</evidence>
<dbReference type="RefSeq" id="WP_321391495.1">
    <property type="nucleotide sequence ID" value="NZ_CP139487.1"/>
</dbReference>
<dbReference type="InterPro" id="IPR050678">
    <property type="entry name" value="DNA_Partitioning_ATPase"/>
</dbReference>
<organism evidence="2 3">
    <name type="scientific">Peredibacter starrii</name>
    <dbReference type="NCBI Taxonomy" id="28202"/>
    <lineage>
        <taxon>Bacteria</taxon>
        <taxon>Pseudomonadati</taxon>
        <taxon>Bdellovibrionota</taxon>
        <taxon>Bacteriovoracia</taxon>
        <taxon>Bacteriovoracales</taxon>
        <taxon>Bacteriovoracaceae</taxon>
        <taxon>Peredibacter</taxon>
    </lineage>
</organism>
<reference evidence="2 3" key="1">
    <citation type="submission" date="2023-11" db="EMBL/GenBank/DDBJ databases">
        <title>Peredibacter starrii A3.12.</title>
        <authorList>
            <person name="Mitchell R.J."/>
        </authorList>
    </citation>
    <scope>NUCLEOTIDE SEQUENCE [LARGE SCALE GENOMIC DNA]</scope>
    <source>
        <strain evidence="2 3">A3.12</strain>
    </source>
</reference>
<dbReference type="InterPro" id="IPR027417">
    <property type="entry name" value="P-loop_NTPase"/>
</dbReference>
<dbReference type="Proteomes" id="UP001324634">
    <property type="component" value="Chromosome"/>
</dbReference>
<keyword evidence="3" id="KW-1185">Reference proteome</keyword>
<dbReference type="CDD" id="cd02042">
    <property type="entry name" value="ParAB_family"/>
    <property type="match status" value="1"/>
</dbReference>
<dbReference type="KEGG" id="psti:SOO65_14480"/>
<dbReference type="EMBL" id="CP139487">
    <property type="protein sequence ID" value="WPU63898.1"/>
    <property type="molecule type" value="Genomic_DNA"/>
</dbReference>
<feature type="domain" description="AAA" evidence="1">
    <location>
        <begin position="17"/>
        <end position="196"/>
    </location>
</feature>
<evidence type="ECO:0000259" key="1">
    <source>
        <dbReference type="Pfam" id="PF13614"/>
    </source>
</evidence>
<dbReference type="Pfam" id="PF13614">
    <property type="entry name" value="AAA_31"/>
    <property type="match status" value="1"/>
</dbReference>
<dbReference type="PANTHER" id="PTHR13696:SF99">
    <property type="entry name" value="COBYRINIC ACID AC-DIAMIDE SYNTHASE"/>
    <property type="match status" value="1"/>
</dbReference>
<gene>
    <name evidence="2" type="ORF">SOO65_14480</name>
</gene>
<dbReference type="Gene3D" id="3.40.50.300">
    <property type="entry name" value="P-loop containing nucleotide triphosphate hydrolases"/>
    <property type="match status" value="1"/>
</dbReference>
<dbReference type="AlphaFoldDB" id="A0AAX4HKV3"/>